<evidence type="ECO:0000256" key="2">
    <source>
        <dbReference type="ARBA" id="ARBA00022475"/>
    </source>
</evidence>
<keyword evidence="10" id="KW-1185">Reference proteome</keyword>
<name>A0ABV6QRL2_9ACTN</name>
<dbReference type="PANTHER" id="PTHR47019">
    <property type="entry name" value="LIPID II FLIPPASE MURJ"/>
    <property type="match status" value="1"/>
</dbReference>
<feature type="transmembrane region" description="Helical" evidence="8">
    <location>
        <begin position="243"/>
        <end position="265"/>
    </location>
</feature>
<keyword evidence="6 8" id="KW-1133">Transmembrane helix</keyword>
<protein>
    <submittedName>
        <fullName evidence="9">Murein biosynthesis integral membrane protein MurJ</fullName>
    </submittedName>
</protein>
<evidence type="ECO:0000256" key="7">
    <source>
        <dbReference type="ARBA" id="ARBA00023136"/>
    </source>
</evidence>
<comment type="subcellular location">
    <subcellularLocation>
        <location evidence="1">Cell membrane</location>
        <topology evidence="1">Multi-pass membrane protein</topology>
    </subcellularLocation>
</comment>
<dbReference type="InterPro" id="IPR051050">
    <property type="entry name" value="Lipid_II_flippase_MurJ/MviN"/>
</dbReference>
<keyword evidence="2" id="KW-1003">Cell membrane</keyword>
<evidence type="ECO:0000256" key="6">
    <source>
        <dbReference type="ARBA" id="ARBA00022989"/>
    </source>
</evidence>
<dbReference type="PRINTS" id="PR01806">
    <property type="entry name" value="VIRFACTRMVIN"/>
</dbReference>
<comment type="caution">
    <text evidence="9">The sequence shown here is derived from an EMBL/GenBank/DDBJ whole genome shotgun (WGS) entry which is preliminary data.</text>
</comment>
<proteinExistence type="predicted"/>
<keyword evidence="4" id="KW-0133">Cell shape</keyword>
<accession>A0ABV6QRL2</accession>
<feature type="transmembrane region" description="Helical" evidence="8">
    <location>
        <begin position="361"/>
        <end position="383"/>
    </location>
</feature>
<feature type="transmembrane region" description="Helical" evidence="8">
    <location>
        <begin position="202"/>
        <end position="222"/>
    </location>
</feature>
<feature type="transmembrane region" description="Helical" evidence="8">
    <location>
        <begin position="130"/>
        <end position="154"/>
    </location>
</feature>
<dbReference type="Pfam" id="PF03023">
    <property type="entry name" value="MurJ"/>
    <property type="match status" value="1"/>
</dbReference>
<feature type="transmembrane region" description="Helical" evidence="8">
    <location>
        <begin position="161"/>
        <end position="182"/>
    </location>
</feature>
<feature type="transmembrane region" description="Helical" evidence="8">
    <location>
        <begin position="285"/>
        <end position="304"/>
    </location>
</feature>
<reference evidence="9 10" key="1">
    <citation type="submission" date="2024-09" db="EMBL/GenBank/DDBJ databases">
        <authorList>
            <person name="Sun Q."/>
            <person name="Mori K."/>
        </authorList>
    </citation>
    <scope>NUCLEOTIDE SEQUENCE [LARGE SCALE GENOMIC DNA]</scope>
    <source>
        <strain evidence="9 10">CGMCC 1.15906</strain>
    </source>
</reference>
<feature type="transmembrane region" description="Helical" evidence="8">
    <location>
        <begin position="423"/>
        <end position="445"/>
    </location>
</feature>
<keyword evidence="3 8" id="KW-0812">Transmembrane</keyword>
<keyword evidence="7 8" id="KW-0472">Membrane</keyword>
<keyword evidence="5" id="KW-0573">Peptidoglycan synthesis</keyword>
<evidence type="ECO:0000313" key="10">
    <source>
        <dbReference type="Proteomes" id="UP001589890"/>
    </source>
</evidence>
<dbReference type="Proteomes" id="UP001589890">
    <property type="component" value="Unassembled WGS sequence"/>
</dbReference>
<gene>
    <name evidence="9" type="primary">murJ</name>
    <name evidence="9" type="ORF">ACFFGN_24525</name>
</gene>
<feature type="transmembrane region" description="Helical" evidence="8">
    <location>
        <begin position="395"/>
        <end position="417"/>
    </location>
</feature>
<evidence type="ECO:0000313" key="9">
    <source>
        <dbReference type="EMBL" id="MFC0627263.1"/>
    </source>
</evidence>
<organism evidence="9 10">
    <name type="scientific">Kribbella deserti</name>
    <dbReference type="NCBI Taxonomy" id="1926257"/>
    <lineage>
        <taxon>Bacteria</taxon>
        <taxon>Bacillati</taxon>
        <taxon>Actinomycetota</taxon>
        <taxon>Actinomycetes</taxon>
        <taxon>Propionibacteriales</taxon>
        <taxon>Kribbellaceae</taxon>
        <taxon>Kribbella</taxon>
    </lineage>
</organism>
<evidence type="ECO:0000256" key="3">
    <source>
        <dbReference type="ARBA" id="ARBA00022692"/>
    </source>
</evidence>
<feature type="transmembrane region" description="Helical" evidence="8">
    <location>
        <begin position="88"/>
        <end position="110"/>
    </location>
</feature>
<feature type="transmembrane region" description="Helical" evidence="8">
    <location>
        <begin position="325"/>
        <end position="349"/>
    </location>
</feature>
<dbReference type="InterPro" id="IPR004268">
    <property type="entry name" value="MurJ"/>
</dbReference>
<dbReference type="PANTHER" id="PTHR47019:SF1">
    <property type="entry name" value="LIPID II FLIPPASE MURJ"/>
    <property type="match status" value="1"/>
</dbReference>
<evidence type="ECO:0000256" key="5">
    <source>
        <dbReference type="ARBA" id="ARBA00022984"/>
    </source>
</evidence>
<sequence length="524" mass="53168">MSVGRRLAQAAVLVAAVTVLARVVGFGRWLVFSKTVGAGCLADAYATANQLPNVLFEIVVGGALAGAVIPVLAGPVARGDRAAQGRIIGALLTWSFVVLLPVAGLAWLLADRYTNAMLDPGAECGGTAATATRMLVIFVPQIFGYAVAVVATAVLQSHQRFAAGAVAPLVSSLVVVGTYLVFATQAPRADEASSGAVDLLAWGTTAGVVALALSVLIPMLLLRLPIRPTLRLDPGVGPVLRRLALAGLAVLVAQQVAYLATTYLANHRGAAGSIAVYTWANAVYLLPYAVLAVPITTAVFPRLAAAYSAGSSDFDQVASTSTRAVLLAGGAGAAALVGTAVPVARIFAYDDGRVQAAQADSLAAGLLWFAPGLIGFGLLMHLGRVLYARQAGRHVAVVTGIAWLSVAVLGFVVTSRWDGVDVVGALAAAMSCGMLGGSLALLVVLRRLAGPAVLSGLPRAAVAAVLGAIAAGFIGQLVASPAATGGWGRSLLFALLSGLAVVVIYVLVAGLTARQDLKLLIRRG</sequence>
<evidence type="ECO:0000256" key="8">
    <source>
        <dbReference type="SAM" id="Phobius"/>
    </source>
</evidence>
<evidence type="ECO:0000256" key="4">
    <source>
        <dbReference type="ARBA" id="ARBA00022960"/>
    </source>
</evidence>
<dbReference type="EMBL" id="JBHLTC010000031">
    <property type="protein sequence ID" value="MFC0627263.1"/>
    <property type="molecule type" value="Genomic_DNA"/>
</dbReference>
<feature type="transmembrane region" description="Helical" evidence="8">
    <location>
        <begin position="457"/>
        <end position="479"/>
    </location>
</feature>
<evidence type="ECO:0000256" key="1">
    <source>
        <dbReference type="ARBA" id="ARBA00004651"/>
    </source>
</evidence>
<feature type="transmembrane region" description="Helical" evidence="8">
    <location>
        <begin position="54"/>
        <end position="76"/>
    </location>
</feature>
<feature type="transmembrane region" description="Helical" evidence="8">
    <location>
        <begin position="491"/>
        <end position="513"/>
    </location>
</feature>
<dbReference type="RefSeq" id="WP_380051727.1">
    <property type="nucleotide sequence ID" value="NZ_JBHLTC010000031.1"/>
</dbReference>